<evidence type="ECO:0000313" key="2">
    <source>
        <dbReference type="EMBL" id="GAA4716544.1"/>
    </source>
</evidence>
<organism evidence="2 3">
    <name type="scientific">Isoptericola chiayiensis</name>
    <dbReference type="NCBI Taxonomy" id="579446"/>
    <lineage>
        <taxon>Bacteria</taxon>
        <taxon>Bacillati</taxon>
        <taxon>Actinomycetota</taxon>
        <taxon>Actinomycetes</taxon>
        <taxon>Micrococcales</taxon>
        <taxon>Promicromonosporaceae</taxon>
        <taxon>Isoptericola</taxon>
    </lineage>
</organism>
<gene>
    <name evidence="2" type="ORF">GCM10023216_00470</name>
</gene>
<evidence type="ECO:0000256" key="1">
    <source>
        <dbReference type="SAM" id="SignalP"/>
    </source>
</evidence>
<keyword evidence="3" id="KW-1185">Reference proteome</keyword>
<sequence length="262" mass="28054">MKRTILASLVGAVLAVGGIAAPAAAGSGSTTDSDGDGRSVRMTVTTPTYVTINRDGFTKVPVTAKLSFSGPGEFTGWWADGGTAVAESINGAWSWAWADFSSKVATTKKTTIRFRKFDHLEPQRLAVGAELTPVYGESWLYPFDDHLTTVHLRNERRIVGADAYRAKVSRAVVRVRGTLQEDVWRSATSDDGVWKGRKGVRVAVQFDPRGAGSWRTVKHVTTGQGGEIATSFKRSKAGSVRLVVEGTKRATPASARDGVGAR</sequence>
<keyword evidence="1" id="KW-0732">Signal</keyword>
<dbReference type="RefSeq" id="WP_172153510.1">
    <property type="nucleotide sequence ID" value="NZ_BAABID010000001.1"/>
</dbReference>
<proteinExistence type="predicted"/>
<name>A0ABP8XYW4_9MICO</name>
<feature type="chain" id="PRO_5046577127" evidence="1">
    <location>
        <begin position="26"/>
        <end position="262"/>
    </location>
</feature>
<dbReference type="Proteomes" id="UP001500956">
    <property type="component" value="Unassembled WGS sequence"/>
</dbReference>
<protein>
    <submittedName>
        <fullName evidence="2">Uncharacterized protein</fullName>
    </submittedName>
</protein>
<feature type="signal peptide" evidence="1">
    <location>
        <begin position="1"/>
        <end position="25"/>
    </location>
</feature>
<evidence type="ECO:0000313" key="3">
    <source>
        <dbReference type="Proteomes" id="UP001500956"/>
    </source>
</evidence>
<accession>A0ABP8XYW4</accession>
<reference evidence="3" key="1">
    <citation type="journal article" date="2019" name="Int. J. Syst. Evol. Microbiol.">
        <title>The Global Catalogue of Microorganisms (GCM) 10K type strain sequencing project: providing services to taxonomists for standard genome sequencing and annotation.</title>
        <authorList>
            <consortium name="The Broad Institute Genomics Platform"/>
            <consortium name="The Broad Institute Genome Sequencing Center for Infectious Disease"/>
            <person name="Wu L."/>
            <person name="Ma J."/>
        </authorList>
    </citation>
    <scope>NUCLEOTIDE SEQUENCE [LARGE SCALE GENOMIC DNA]</scope>
    <source>
        <strain evidence="3">JCM 18063</strain>
    </source>
</reference>
<comment type="caution">
    <text evidence="2">The sequence shown here is derived from an EMBL/GenBank/DDBJ whole genome shotgun (WGS) entry which is preliminary data.</text>
</comment>
<dbReference type="EMBL" id="BAABID010000001">
    <property type="protein sequence ID" value="GAA4716544.1"/>
    <property type="molecule type" value="Genomic_DNA"/>
</dbReference>